<evidence type="ECO:0000256" key="2">
    <source>
        <dbReference type="SAM" id="Phobius"/>
    </source>
</evidence>
<name>A0A940DEX8_9PROT</name>
<keyword evidence="2" id="KW-0472">Membrane</keyword>
<reference evidence="3" key="1">
    <citation type="submission" date="2020-10" db="EMBL/GenBank/DDBJ databases">
        <authorList>
            <person name="Gilroy R."/>
        </authorList>
    </citation>
    <scope>NUCLEOTIDE SEQUENCE</scope>
    <source>
        <strain evidence="3">B1-16210</strain>
    </source>
</reference>
<keyword evidence="1" id="KW-0175">Coiled coil</keyword>
<evidence type="ECO:0000313" key="3">
    <source>
        <dbReference type="EMBL" id="MBO8407169.1"/>
    </source>
</evidence>
<accession>A0A940DEX8</accession>
<dbReference type="EMBL" id="JADINE010000026">
    <property type="protein sequence ID" value="MBO8407169.1"/>
    <property type="molecule type" value="Genomic_DNA"/>
</dbReference>
<feature type="coiled-coil region" evidence="1">
    <location>
        <begin position="36"/>
        <end position="63"/>
    </location>
</feature>
<sequence length="99" mass="11534">MGESKKMWYIGLWAICLVLMLSAVLQVCYRTQRKMRNRVRNEIVQVQQDINAAETDLSSYERSEILGNLVISVYPESEIIGYHKMISVQDLPTRKEKVQ</sequence>
<organism evidence="3 4">
    <name type="scientific">Candidatus Enterousia excrementavium</name>
    <dbReference type="NCBI Taxonomy" id="2840789"/>
    <lineage>
        <taxon>Bacteria</taxon>
        <taxon>Pseudomonadati</taxon>
        <taxon>Pseudomonadota</taxon>
        <taxon>Alphaproteobacteria</taxon>
        <taxon>Candidatus Enterousia</taxon>
    </lineage>
</organism>
<dbReference type="Proteomes" id="UP000721442">
    <property type="component" value="Unassembled WGS sequence"/>
</dbReference>
<dbReference type="AlphaFoldDB" id="A0A940DEX8"/>
<gene>
    <name evidence="3" type="ORF">IAC77_01760</name>
</gene>
<reference evidence="3" key="2">
    <citation type="journal article" date="2021" name="PeerJ">
        <title>Extensive microbial diversity within the chicken gut microbiome revealed by metagenomics and culture.</title>
        <authorList>
            <person name="Gilroy R."/>
            <person name="Ravi A."/>
            <person name="Getino M."/>
            <person name="Pursley I."/>
            <person name="Horton D.L."/>
            <person name="Alikhan N.F."/>
            <person name="Baker D."/>
            <person name="Gharbi K."/>
            <person name="Hall N."/>
            <person name="Watson M."/>
            <person name="Adriaenssens E.M."/>
            <person name="Foster-Nyarko E."/>
            <person name="Jarju S."/>
            <person name="Secka A."/>
            <person name="Antonio M."/>
            <person name="Oren A."/>
            <person name="Chaudhuri R.R."/>
            <person name="La Ragione R."/>
            <person name="Hildebrand F."/>
            <person name="Pallen M.J."/>
        </authorList>
    </citation>
    <scope>NUCLEOTIDE SEQUENCE</scope>
    <source>
        <strain evidence="3">B1-16210</strain>
    </source>
</reference>
<evidence type="ECO:0000313" key="4">
    <source>
        <dbReference type="Proteomes" id="UP000721442"/>
    </source>
</evidence>
<keyword evidence="2" id="KW-1133">Transmembrane helix</keyword>
<evidence type="ECO:0000256" key="1">
    <source>
        <dbReference type="SAM" id="Coils"/>
    </source>
</evidence>
<comment type="caution">
    <text evidence="3">The sequence shown here is derived from an EMBL/GenBank/DDBJ whole genome shotgun (WGS) entry which is preliminary data.</text>
</comment>
<keyword evidence="2" id="KW-0812">Transmembrane</keyword>
<proteinExistence type="predicted"/>
<protein>
    <submittedName>
        <fullName evidence="3">Uncharacterized protein</fullName>
    </submittedName>
</protein>
<feature type="transmembrane region" description="Helical" evidence="2">
    <location>
        <begin position="6"/>
        <end position="29"/>
    </location>
</feature>